<organism evidence="1 2">
    <name type="scientific">Microbacterium gilvum</name>
    <dbReference type="NCBI Taxonomy" id="1336204"/>
    <lineage>
        <taxon>Bacteria</taxon>
        <taxon>Bacillati</taxon>
        <taxon>Actinomycetota</taxon>
        <taxon>Actinomycetes</taxon>
        <taxon>Micrococcales</taxon>
        <taxon>Microbacteriaceae</taxon>
        <taxon>Microbacterium</taxon>
    </lineage>
</organism>
<evidence type="ECO:0000313" key="2">
    <source>
        <dbReference type="Proteomes" id="UP001501645"/>
    </source>
</evidence>
<dbReference type="Proteomes" id="UP001501645">
    <property type="component" value="Unassembled WGS sequence"/>
</dbReference>
<name>A0ABP9AKG3_9MICO</name>
<dbReference type="RefSeq" id="WP_345440617.1">
    <property type="nucleotide sequence ID" value="NZ_BAABKO010000005.1"/>
</dbReference>
<reference evidence="2" key="1">
    <citation type="journal article" date="2019" name="Int. J. Syst. Evol. Microbiol.">
        <title>The Global Catalogue of Microorganisms (GCM) 10K type strain sequencing project: providing services to taxonomists for standard genome sequencing and annotation.</title>
        <authorList>
            <consortium name="The Broad Institute Genomics Platform"/>
            <consortium name="The Broad Institute Genome Sequencing Center for Infectious Disease"/>
            <person name="Wu L."/>
            <person name="Ma J."/>
        </authorList>
    </citation>
    <scope>NUCLEOTIDE SEQUENCE [LARGE SCALE GENOMIC DNA]</scope>
    <source>
        <strain evidence="2">JCM 18537</strain>
    </source>
</reference>
<dbReference type="EMBL" id="BAABKO010000005">
    <property type="protein sequence ID" value="GAA4781894.1"/>
    <property type="molecule type" value="Genomic_DNA"/>
</dbReference>
<proteinExistence type="predicted"/>
<protein>
    <recommendedName>
        <fullName evidence="3">DUF559 domain-containing protein</fullName>
    </recommendedName>
</protein>
<accession>A0ABP9AKG3</accession>
<keyword evidence="2" id="KW-1185">Reference proteome</keyword>
<evidence type="ECO:0008006" key="3">
    <source>
        <dbReference type="Google" id="ProtNLM"/>
    </source>
</evidence>
<dbReference type="Gene3D" id="3.40.960.10">
    <property type="entry name" value="VSR Endonuclease"/>
    <property type="match status" value="1"/>
</dbReference>
<evidence type="ECO:0000313" key="1">
    <source>
        <dbReference type="EMBL" id="GAA4781894.1"/>
    </source>
</evidence>
<comment type="caution">
    <text evidence="1">The sequence shown here is derived from an EMBL/GenBank/DDBJ whole genome shotgun (WGS) entry which is preliminary data.</text>
</comment>
<gene>
    <name evidence="1" type="ORF">GCM10023351_28980</name>
</gene>
<sequence length="292" mass="31945">MVTSTERRAKARRVPRAESYADLRARGLGRRGIRRALEHGLLVRARRDVYLSGGESTAVQQAGRIGGRLDCISAMVERGVFVRCAGHLHIQVPANGGRLGSPDERRRPLASDGAVVVHWRDDGADAAAMLSDPVAGLAQAVRCQSPRDAVATIDSALFLGVVDECDLDAVFALLPDRYAVLRPLVDGRAESGPETLARLALRVLGRPVDVQVRISGVGRVDLVVDGWIVVECDSREFHTRWEAQVEDRRRDLALARCGYACVRVTARMLFDEPWRLVEAVRGLLECGALRQG</sequence>